<dbReference type="SUPFAM" id="SSF53067">
    <property type="entry name" value="Actin-like ATPase domain"/>
    <property type="match status" value="2"/>
</dbReference>
<protein>
    <recommendedName>
        <fullName evidence="2">SHS2 domain-containing protein</fullName>
    </recommendedName>
</protein>
<dbReference type="CDD" id="cd24049">
    <property type="entry name" value="ASKHA_NBD_PilM"/>
    <property type="match status" value="1"/>
</dbReference>
<evidence type="ECO:0000313" key="1">
    <source>
        <dbReference type="EMBL" id="GAI99954.1"/>
    </source>
</evidence>
<dbReference type="Gene3D" id="3.30.1490.300">
    <property type="match status" value="1"/>
</dbReference>
<dbReference type="AlphaFoldDB" id="X1V5R8"/>
<evidence type="ECO:0008006" key="2">
    <source>
        <dbReference type="Google" id="ProtNLM"/>
    </source>
</evidence>
<feature type="non-terminal residue" evidence="1">
    <location>
        <position position="264"/>
    </location>
</feature>
<dbReference type="InterPro" id="IPR043129">
    <property type="entry name" value="ATPase_NBD"/>
</dbReference>
<accession>X1V5R8</accession>
<reference evidence="1" key="1">
    <citation type="journal article" date="2014" name="Front. Microbiol.">
        <title>High frequency of phylogenetically diverse reductive dehalogenase-homologous genes in deep subseafloor sedimentary metagenomes.</title>
        <authorList>
            <person name="Kawai M."/>
            <person name="Futagami T."/>
            <person name="Toyoda A."/>
            <person name="Takaki Y."/>
            <person name="Nishi S."/>
            <person name="Hori S."/>
            <person name="Arai W."/>
            <person name="Tsubouchi T."/>
            <person name="Morono Y."/>
            <person name="Uchiyama I."/>
            <person name="Ito T."/>
            <person name="Fujiyama A."/>
            <person name="Inagaki F."/>
            <person name="Takami H."/>
        </authorList>
    </citation>
    <scope>NUCLEOTIDE SEQUENCE</scope>
    <source>
        <strain evidence="1">Expedition CK06-06</strain>
    </source>
</reference>
<dbReference type="PANTHER" id="PTHR32432">
    <property type="entry name" value="CELL DIVISION PROTEIN FTSA-RELATED"/>
    <property type="match status" value="1"/>
</dbReference>
<dbReference type="InterPro" id="IPR050696">
    <property type="entry name" value="FtsA/MreB"/>
</dbReference>
<dbReference type="InterPro" id="IPR005883">
    <property type="entry name" value="PilM"/>
</dbReference>
<comment type="caution">
    <text evidence="1">The sequence shown here is derived from an EMBL/GenBank/DDBJ whole genome shotgun (WGS) entry which is preliminary data.</text>
</comment>
<dbReference type="Pfam" id="PF11104">
    <property type="entry name" value="PilM_2"/>
    <property type="match status" value="1"/>
</dbReference>
<name>X1V5R8_9ZZZZ</name>
<dbReference type="PANTHER" id="PTHR32432:SF3">
    <property type="entry name" value="ETHANOLAMINE UTILIZATION PROTEIN EUTJ"/>
    <property type="match status" value="1"/>
</dbReference>
<feature type="non-terminal residue" evidence="1">
    <location>
        <position position="1"/>
    </location>
</feature>
<organism evidence="1">
    <name type="scientific">marine sediment metagenome</name>
    <dbReference type="NCBI Taxonomy" id="412755"/>
    <lineage>
        <taxon>unclassified sequences</taxon>
        <taxon>metagenomes</taxon>
        <taxon>ecological metagenomes</taxon>
    </lineage>
</organism>
<sequence length="264" mass="29755">RGVVEVVGFDNIRHGKILSGDGVTDAEREELVALTLRKFVNKYDLSMDEIIISVPSQNSFARFVNLPPVEEKRIPEMVKFEAVQQIPFGINDVQWDWQLMTEPDSPEIKVGIFAIKNEVVDAALEHFSREDVQVSYVQMAPMALYNYLLHDRPELATSDKQATVVLNVGADNTDLVVCTKSAVWQRCILIGGNSFTRAISDAFRLNFEKAEKLKRTAPVSKYARQIFQAMKPVFTDLGSEVQRSLGFYNNSNPDTKITRIIALV</sequence>
<dbReference type="EMBL" id="BARW01023810">
    <property type="protein sequence ID" value="GAI99954.1"/>
    <property type="molecule type" value="Genomic_DNA"/>
</dbReference>
<gene>
    <name evidence="1" type="ORF">S12H4_39401</name>
</gene>
<proteinExistence type="predicted"/>
<dbReference type="Gene3D" id="3.30.420.40">
    <property type="match status" value="1"/>
</dbReference>